<keyword evidence="3" id="KW-1185">Reference proteome</keyword>
<sequence length="80" mass="9026">MLQEWVTKSDQVLTQLKHAEHHLRSVRSKFHGALPHGFIQPDIPTEMEVSLQTVTQTLESTTAEAEKAVARIKGLQTFFA</sequence>
<organism evidence="2 3">
    <name type="scientific">Vibrio maritimus</name>
    <dbReference type="NCBI Taxonomy" id="990268"/>
    <lineage>
        <taxon>Bacteria</taxon>
        <taxon>Pseudomonadati</taxon>
        <taxon>Pseudomonadota</taxon>
        <taxon>Gammaproteobacteria</taxon>
        <taxon>Vibrionales</taxon>
        <taxon>Vibrionaceae</taxon>
        <taxon>Vibrio</taxon>
    </lineage>
</organism>
<evidence type="ECO:0000259" key="1">
    <source>
        <dbReference type="Pfam" id="PF12592"/>
    </source>
</evidence>
<feature type="domain" description="ATPase RavA C-terminal" evidence="1">
    <location>
        <begin position="11"/>
        <end position="62"/>
    </location>
</feature>
<comment type="caution">
    <text evidence="2">The sequence shown here is derived from an EMBL/GenBank/DDBJ whole genome shotgun (WGS) entry which is preliminary data.</text>
</comment>
<reference evidence="2 3" key="1">
    <citation type="submission" date="2014-09" db="EMBL/GenBank/DDBJ databases">
        <title>Vibrio maritimus JCM 19235. (C45) whole genome shotgun sequence.</title>
        <authorList>
            <person name="Sawabe T."/>
            <person name="Meirelles P."/>
            <person name="Nakanishi M."/>
            <person name="Sayaka M."/>
            <person name="Hattori M."/>
            <person name="Ohkuma M."/>
        </authorList>
    </citation>
    <scope>NUCLEOTIDE SEQUENCE [LARGE SCALE GENOMIC DNA]</scope>
    <source>
        <strain evidence="3">JCM19235</strain>
    </source>
</reference>
<proteinExistence type="predicted"/>
<name>A0A090RQ40_9VIBR</name>
<dbReference type="InterPro" id="IPR022547">
    <property type="entry name" value="ATPase_RavA_C"/>
</dbReference>
<dbReference type="EMBL" id="BBMR01000001">
    <property type="protein sequence ID" value="GAL17391.1"/>
    <property type="molecule type" value="Genomic_DNA"/>
</dbReference>
<reference evidence="2 3" key="2">
    <citation type="submission" date="2014-09" db="EMBL/GenBank/DDBJ databases">
        <authorList>
            <consortium name="NBRP consortium"/>
            <person name="Sawabe T."/>
            <person name="Meirelles P."/>
            <person name="Nakanishi M."/>
            <person name="Sayaka M."/>
            <person name="Hattori M."/>
            <person name="Ohkuma M."/>
        </authorList>
    </citation>
    <scope>NUCLEOTIDE SEQUENCE [LARGE SCALE GENOMIC DNA]</scope>
    <source>
        <strain evidence="3">JCM19235</strain>
    </source>
</reference>
<gene>
    <name evidence="2" type="ORF">JCM19235_5940</name>
</gene>
<accession>A0A090RQ40</accession>
<dbReference type="Pfam" id="PF12592">
    <property type="entry name" value="ATPase_RavA_C"/>
    <property type="match status" value="1"/>
</dbReference>
<dbReference type="STRING" id="990268.JCM19235_5940"/>
<protein>
    <submittedName>
        <fullName evidence="2">Putative regulator protein</fullName>
    </submittedName>
</protein>
<evidence type="ECO:0000313" key="2">
    <source>
        <dbReference type="EMBL" id="GAL17391.1"/>
    </source>
</evidence>
<dbReference type="Proteomes" id="UP000029228">
    <property type="component" value="Unassembled WGS sequence"/>
</dbReference>
<evidence type="ECO:0000313" key="3">
    <source>
        <dbReference type="Proteomes" id="UP000029228"/>
    </source>
</evidence>
<dbReference type="AlphaFoldDB" id="A0A090RQ40"/>